<accession>A0A428NW97</accession>
<gene>
    <name evidence="1" type="ORF">CEP51_016153</name>
</gene>
<protein>
    <submittedName>
        <fullName evidence="1">Uncharacterized protein</fullName>
    </submittedName>
</protein>
<comment type="caution">
    <text evidence="1">The sequence shown here is derived from an EMBL/GenBank/DDBJ whole genome shotgun (WGS) entry which is preliminary data.</text>
</comment>
<dbReference type="EMBL" id="NKCL01001030">
    <property type="protein sequence ID" value="RSL45000.1"/>
    <property type="molecule type" value="Genomic_DNA"/>
</dbReference>
<dbReference type="AlphaFoldDB" id="A0A428NW97"/>
<evidence type="ECO:0000313" key="2">
    <source>
        <dbReference type="Proteomes" id="UP000287972"/>
    </source>
</evidence>
<keyword evidence="2" id="KW-1185">Reference proteome</keyword>
<reference evidence="1 2" key="1">
    <citation type="submission" date="2017-06" db="EMBL/GenBank/DDBJ databases">
        <title>Comparative genomic analysis of Ambrosia Fusariam Clade fungi.</title>
        <authorList>
            <person name="Stajich J.E."/>
            <person name="Carrillo J."/>
            <person name="Kijimoto T."/>
            <person name="Eskalen A."/>
            <person name="O'Donnell K."/>
            <person name="Kasson M."/>
        </authorList>
    </citation>
    <scope>NUCLEOTIDE SEQUENCE [LARGE SCALE GENOMIC DNA]</scope>
    <source>
        <strain evidence="1 2">NRRL62606</strain>
    </source>
</reference>
<proteinExistence type="predicted"/>
<dbReference type="Proteomes" id="UP000287972">
    <property type="component" value="Unassembled WGS sequence"/>
</dbReference>
<name>A0A428NW97_9HYPO</name>
<evidence type="ECO:0000313" key="1">
    <source>
        <dbReference type="EMBL" id="RSL45000.1"/>
    </source>
</evidence>
<sequence length="621" mass="69735">MLCLDIPIPRCVKGLVREPPVCFSSESDIQAVKLIRNFGEEFGRPRDEIDQACSLASGQSDLVILLERPHISQTYHGTFGEFVRRCETLKRVDELIRFSSKGARSIHTVTVLDAFSFKPQDSTPIPSERCHQLIEEILKLKKPKVVLCCWNQSCQQPFVAQFKSCGVGKWPFRHEVDIQGNTTIAIRSFHPAAAVCYDESRKVCCRILLICHFALAFAELAGSTTVPGWMKTVCDDSSAEFIKCNGSGALSHLKKTAVMLIILQKMVGTQKGPRRYPQSEGRLAEHQRQQVNTLLRQLFASGFNKGAENIARLCLLLREYKYYRPSTRQDILSRLDELGSQQNLLQAVGDVITSSPSRLSYVIGFSDDDDDFDLEKQLGYLNIHENASPVDDELVTIARLRARLSRQIKLLEKLETVATEALSQVQLSIKLQITILSPDRIDLSNGVAELVKDMYRHLDEATGQIMAAPSILAGKEGLVRYEEQPRRSLAQRPDARAIMDSVVLKVEILANLAFRCLLLCSGLLAQGRILFSPSQDPNDDAMESLFDIPNHLEDKSASIKSSFDALVILREQLDHSDQLFKVENHTKLPHQDEGVGALYEQVRRRASFQQSPSWGDVRSTR</sequence>
<organism evidence="1 2">
    <name type="scientific">Fusarium floridanum</name>
    <dbReference type="NCBI Taxonomy" id="1325733"/>
    <lineage>
        <taxon>Eukaryota</taxon>
        <taxon>Fungi</taxon>
        <taxon>Dikarya</taxon>
        <taxon>Ascomycota</taxon>
        <taxon>Pezizomycotina</taxon>
        <taxon>Sordariomycetes</taxon>
        <taxon>Hypocreomycetidae</taxon>
        <taxon>Hypocreales</taxon>
        <taxon>Nectriaceae</taxon>
        <taxon>Fusarium</taxon>
        <taxon>Fusarium solani species complex</taxon>
    </lineage>
</organism>